<protein>
    <recommendedName>
        <fullName evidence="3">DUF3293 domain-containing protein</fullName>
    </recommendedName>
</protein>
<proteinExistence type="predicted"/>
<organism evidence="1 2">
    <name type="scientific">Flavobacterium chungnamense</name>
    <dbReference type="NCBI Taxonomy" id="706182"/>
    <lineage>
        <taxon>Bacteria</taxon>
        <taxon>Pseudomonadati</taxon>
        <taxon>Bacteroidota</taxon>
        <taxon>Flavobacteriia</taxon>
        <taxon>Flavobacteriales</taxon>
        <taxon>Flavobacteriaceae</taxon>
        <taxon>Flavobacterium</taxon>
    </lineage>
</organism>
<dbReference type="RefSeq" id="WP_344816515.1">
    <property type="nucleotide sequence ID" value="NZ_BAABCS010000018.1"/>
</dbReference>
<evidence type="ECO:0000313" key="1">
    <source>
        <dbReference type="EMBL" id="GAA4053523.1"/>
    </source>
</evidence>
<evidence type="ECO:0000313" key="2">
    <source>
        <dbReference type="Proteomes" id="UP001500426"/>
    </source>
</evidence>
<evidence type="ECO:0008006" key="3">
    <source>
        <dbReference type="Google" id="ProtNLM"/>
    </source>
</evidence>
<gene>
    <name evidence="1" type="ORF">GCM10022388_20010</name>
</gene>
<keyword evidence="2" id="KW-1185">Reference proteome</keyword>
<sequence length="138" mass="15511">MIPTTLLEAYKATCYEIIQSKIAIFIGQENEALQTFLKENEITNWCFITAWNPFSNVLPIEENSALNESLKLDLKDYKILEAEGKDTIGNWPPEPSFFVANISEEQAIALGNKYQQNAIVYGTINQPARLITLVPIAS</sequence>
<accession>A0ABP7UUT7</accession>
<name>A0ABP7UUT7_9FLAO</name>
<dbReference type="EMBL" id="BAABCS010000018">
    <property type="protein sequence ID" value="GAA4053523.1"/>
    <property type="molecule type" value="Genomic_DNA"/>
</dbReference>
<comment type="caution">
    <text evidence="1">The sequence shown here is derived from an EMBL/GenBank/DDBJ whole genome shotgun (WGS) entry which is preliminary data.</text>
</comment>
<dbReference type="Pfam" id="PF11697">
    <property type="entry name" value="DUF3293"/>
    <property type="match status" value="1"/>
</dbReference>
<dbReference type="InterPro" id="IPR021710">
    <property type="entry name" value="DUF3293"/>
</dbReference>
<dbReference type="Proteomes" id="UP001500426">
    <property type="component" value="Unassembled WGS sequence"/>
</dbReference>
<reference evidence="2" key="1">
    <citation type="journal article" date="2019" name="Int. J. Syst. Evol. Microbiol.">
        <title>The Global Catalogue of Microorganisms (GCM) 10K type strain sequencing project: providing services to taxonomists for standard genome sequencing and annotation.</title>
        <authorList>
            <consortium name="The Broad Institute Genomics Platform"/>
            <consortium name="The Broad Institute Genome Sequencing Center for Infectious Disease"/>
            <person name="Wu L."/>
            <person name="Ma J."/>
        </authorList>
    </citation>
    <scope>NUCLEOTIDE SEQUENCE [LARGE SCALE GENOMIC DNA]</scope>
    <source>
        <strain evidence="2">JCM 17068</strain>
    </source>
</reference>